<gene>
    <name evidence="6" type="ORF">DFR68_102267</name>
</gene>
<feature type="domain" description="HTH tetR-type" evidence="5">
    <location>
        <begin position="3"/>
        <end position="63"/>
    </location>
</feature>
<evidence type="ECO:0000259" key="5">
    <source>
        <dbReference type="PROSITE" id="PS50977"/>
    </source>
</evidence>
<organism evidence="6 7">
    <name type="scientific">Nocardia mexicana</name>
    <dbReference type="NCBI Taxonomy" id="279262"/>
    <lineage>
        <taxon>Bacteria</taxon>
        <taxon>Bacillati</taxon>
        <taxon>Actinomycetota</taxon>
        <taxon>Actinomycetes</taxon>
        <taxon>Mycobacteriales</taxon>
        <taxon>Nocardiaceae</taxon>
        <taxon>Nocardia</taxon>
    </lineage>
</organism>
<keyword evidence="7" id="KW-1185">Reference proteome</keyword>
<evidence type="ECO:0000313" key="6">
    <source>
        <dbReference type="EMBL" id="RDI54143.1"/>
    </source>
</evidence>
<proteinExistence type="predicted"/>
<evidence type="ECO:0000256" key="1">
    <source>
        <dbReference type="ARBA" id="ARBA00023015"/>
    </source>
</evidence>
<dbReference type="Pfam" id="PF00440">
    <property type="entry name" value="TetR_N"/>
    <property type="match status" value="1"/>
</dbReference>
<dbReference type="AlphaFoldDB" id="A0A370HB31"/>
<evidence type="ECO:0000256" key="4">
    <source>
        <dbReference type="PROSITE-ProRule" id="PRU00335"/>
    </source>
</evidence>
<dbReference type="RefSeq" id="WP_114699430.1">
    <property type="nucleotide sequence ID" value="NZ_QQAZ01000002.1"/>
</dbReference>
<dbReference type="PROSITE" id="PS50977">
    <property type="entry name" value="HTH_TETR_2"/>
    <property type="match status" value="1"/>
</dbReference>
<feature type="DNA-binding region" description="H-T-H motif" evidence="4">
    <location>
        <begin position="26"/>
        <end position="45"/>
    </location>
</feature>
<protein>
    <submittedName>
        <fullName evidence="6">TetR family transcriptional regulator</fullName>
    </submittedName>
</protein>
<name>A0A370HB31_9NOCA</name>
<dbReference type="InterPro" id="IPR036271">
    <property type="entry name" value="Tet_transcr_reg_TetR-rel_C_sf"/>
</dbReference>
<dbReference type="InterPro" id="IPR009057">
    <property type="entry name" value="Homeodomain-like_sf"/>
</dbReference>
<dbReference type="Proteomes" id="UP000255355">
    <property type="component" value="Unassembled WGS sequence"/>
</dbReference>
<dbReference type="PANTHER" id="PTHR47506:SF3">
    <property type="entry name" value="HTH-TYPE TRANSCRIPTIONAL REGULATOR LMRA"/>
    <property type="match status" value="1"/>
</dbReference>
<reference evidence="6 7" key="1">
    <citation type="submission" date="2018-07" db="EMBL/GenBank/DDBJ databases">
        <title>Genomic Encyclopedia of Type Strains, Phase IV (KMG-IV): sequencing the most valuable type-strain genomes for metagenomic binning, comparative biology and taxonomic classification.</title>
        <authorList>
            <person name="Goeker M."/>
        </authorList>
    </citation>
    <scope>NUCLEOTIDE SEQUENCE [LARGE SCALE GENOMIC DNA]</scope>
    <source>
        <strain evidence="6 7">DSM 44952</strain>
    </source>
</reference>
<dbReference type="Gene3D" id="1.10.357.10">
    <property type="entry name" value="Tetracycline Repressor, domain 2"/>
    <property type="match status" value="1"/>
</dbReference>
<dbReference type="PANTHER" id="PTHR47506">
    <property type="entry name" value="TRANSCRIPTIONAL REGULATORY PROTEIN"/>
    <property type="match status" value="1"/>
</dbReference>
<evidence type="ECO:0000256" key="3">
    <source>
        <dbReference type="ARBA" id="ARBA00023163"/>
    </source>
</evidence>
<keyword evidence="2 4" id="KW-0238">DNA-binding</keyword>
<accession>A0A370HB31</accession>
<dbReference type="InterPro" id="IPR054156">
    <property type="entry name" value="YxaF_TetR_C"/>
</dbReference>
<dbReference type="Pfam" id="PF21993">
    <property type="entry name" value="TetR_C_13_2"/>
    <property type="match status" value="1"/>
</dbReference>
<dbReference type="InterPro" id="IPR001647">
    <property type="entry name" value="HTH_TetR"/>
</dbReference>
<dbReference type="GO" id="GO:0003677">
    <property type="term" value="F:DNA binding"/>
    <property type="evidence" value="ECO:0007669"/>
    <property type="project" value="UniProtKB-UniRule"/>
</dbReference>
<evidence type="ECO:0000256" key="2">
    <source>
        <dbReference type="ARBA" id="ARBA00023125"/>
    </source>
</evidence>
<keyword evidence="1" id="KW-0805">Transcription regulation</keyword>
<sequence>MTAGPRTRLIASTIATVQEHGVHAAGLSELLKRSNASRNSLYQHFPSGKGELVETAARIVSRVVYSHVSVTADALATAPTPEQWLDALFAFWRDPLEASDYREGSFMMAAALDELDPAVQSAAGQAFTEWTDRLARGLVAAGAAPEIANSLAGLLLSAIEGAIVQSRALKSPRPFDDARTHLTVLLHHHLALGAERAPVRT</sequence>
<dbReference type="SUPFAM" id="SSF48498">
    <property type="entry name" value="Tetracyclin repressor-like, C-terminal domain"/>
    <property type="match status" value="1"/>
</dbReference>
<dbReference type="SUPFAM" id="SSF46689">
    <property type="entry name" value="Homeodomain-like"/>
    <property type="match status" value="1"/>
</dbReference>
<comment type="caution">
    <text evidence="6">The sequence shown here is derived from an EMBL/GenBank/DDBJ whole genome shotgun (WGS) entry which is preliminary data.</text>
</comment>
<evidence type="ECO:0000313" key="7">
    <source>
        <dbReference type="Proteomes" id="UP000255355"/>
    </source>
</evidence>
<dbReference type="OrthoDB" id="4567939at2"/>
<dbReference type="EMBL" id="QQAZ01000002">
    <property type="protein sequence ID" value="RDI54143.1"/>
    <property type="molecule type" value="Genomic_DNA"/>
</dbReference>
<keyword evidence="3" id="KW-0804">Transcription</keyword>